<dbReference type="RefSeq" id="WP_006701635.1">
    <property type="nucleotide sequence ID" value="NZ_JH932301.1"/>
</dbReference>
<comment type="cofactor">
    <cofactor evidence="5">
        <name>Fe(2+)</name>
        <dbReference type="ChEBI" id="CHEBI:29033"/>
    </cofactor>
</comment>
<comment type="similarity">
    <text evidence="6">Belongs to the ribulose-phosphate 3-epimerase family.</text>
</comment>
<keyword evidence="12" id="KW-1185">Reference proteome</keyword>
<dbReference type="EMBL" id="AGZE01000026">
    <property type="protein sequence ID" value="EKB55801.1"/>
    <property type="molecule type" value="Genomic_DNA"/>
</dbReference>
<dbReference type="PROSITE" id="PS01085">
    <property type="entry name" value="RIBUL_P_3_EPIMER_1"/>
    <property type="match status" value="1"/>
</dbReference>
<comment type="cofactor">
    <cofactor evidence="3">
        <name>Co(2+)</name>
        <dbReference type="ChEBI" id="CHEBI:48828"/>
    </cofactor>
</comment>
<dbReference type="CDD" id="cd00429">
    <property type="entry name" value="RPE"/>
    <property type="match status" value="1"/>
</dbReference>
<dbReference type="AlphaFoldDB" id="K1LMD8"/>
<protein>
    <recommendedName>
        <fullName evidence="7 10">Ribulose-phosphate 3-epimerase</fullName>
        <ecNumber evidence="7 10">5.1.3.1</ecNumber>
    </recommendedName>
</protein>
<dbReference type="GO" id="GO:0005975">
    <property type="term" value="P:carbohydrate metabolic process"/>
    <property type="evidence" value="ECO:0007669"/>
    <property type="project" value="InterPro"/>
</dbReference>
<evidence type="ECO:0000313" key="12">
    <source>
        <dbReference type="Proteomes" id="UP000005147"/>
    </source>
</evidence>
<evidence type="ECO:0000256" key="3">
    <source>
        <dbReference type="ARBA" id="ARBA00001941"/>
    </source>
</evidence>
<evidence type="ECO:0000256" key="6">
    <source>
        <dbReference type="ARBA" id="ARBA00009541"/>
    </source>
</evidence>
<dbReference type="PATRIC" id="fig|883112.3.peg.985"/>
<dbReference type="FunFam" id="3.20.20.70:FF:000004">
    <property type="entry name" value="Ribulose-phosphate 3-epimerase"/>
    <property type="match status" value="1"/>
</dbReference>
<dbReference type="InterPro" id="IPR013785">
    <property type="entry name" value="Aldolase_TIM"/>
</dbReference>
<evidence type="ECO:0000256" key="8">
    <source>
        <dbReference type="ARBA" id="ARBA00022723"/>
    </source>
</evidence>
<evidence type="ECO:0000256" key="4">
    <source>
        <dbReference type="ARBA" id="ARBA00001947"/>
    </source>
</evidence>
<dbReference type="GO" id="GO:0004750">
    <property type="term" value="F:D-ribulose-phosphate 3-epimerase activity"/>
    <property type="evidence" value="ECO:0007669"/>
    <property type="project" value="UniProtKB-UniRule"/>
</dbReference>
<sequence>MNKIYLCPSMMCANFDDLKSEVNKLDLAGVDIFHIDIMDGTFVPNFAMGIGDIEAVRRNTTKPLDVHLMVSNPGRYIDLFLNMGVDIIYVHPESDPYIVRTIQKIKQSGVKVGIALNPETSIESVQYLLPMVDIVLIMTVPPGFSGQKYLNYIDEKIKYVAKYKAKHDFKIFVDGAISANKIKTLRKIGVDGFVLGTSALFNKEEDYSELIEQYRKY</sequence>
<keyword evidence="9" id="KW-0413">Isomerase</keyword>
<evidence type="ECO:0000256" key="5">
    <source>
        <dbReference type="ARBA" id="ARBA00001954"/>
    </source>
</evidence>
<evidence type="ECO:0000256" key="2">
    <source>
        <dbReference type="ARBA" id="ARBA00001936"/>
    </source>
</evidence>
<dbReference type="Pfam" id="PF00834">
    <property type="entry name" value="Ribul_P_3_epim"/>
    <property type="match status" value="1"/>
</dbReference>
<dbReference type="EC" id="5.1.3.1" evidence="7 10"/>
<evidence type="ECO:0000256" key="1">
    <source>
        <dbReference type="ARBA" id="ARBA00001782"/>
    </source>
</evidence>
<comment type="cofactor">
    <cofactor evidence="2">
        <name>Mn(2+)</name>
        <dbReference type="ChEBI" id="CHEBI:29035"/>
    </cofactor>
</comment>
<comment type="cofactor">
    <cofactor evidence="4">
        <name>Zn(2+)</name>
        <dbReference type="ChEBI" id="CHEBI:29105"/>
    </cofactor>
</comment>
<accession>K1LMD8</accession>
<dbReference type="GO" id="GO:0046872">
    <property type="term" value="F:metal ion binding"/>
    <property type="evidence" value="ECO:0007669"/>
    <property type="project" value="UniProtKB-KW"/>
</dbReference>
<dbReference type="STRING" id="883112.HMPREF9707_00988"/>
<reference evidence="11 12" key="1">
    <citation type="submission" date="2012-07" db="EMBL/GenBank/DDBJ databases">
        <title>The Genome Sequence of Facklamia ignava CCUG 37419.</title>
        <authorList>
            <consortium name="The Broad Institute Genome Sequencing Platform"/>
            <person name="Earl A."/>
            <person name="Ward D."/>
            <person name="Feldgarden M."/>
            <person name="Gevers D."/>
            <person name="Huys G."/>
            <person name="Walker B."/>
            <person name="Young S.K."/>
            <person name="Zeng Q."/>
            <person name="Gargeya S."/>
            <person name="Fitzgerald M."/>
            <person name="Haas B."/>
            <person name="Abouelleil A."/>
            <person name="Alvarado L."/>
            <person name="Arachchi H.M."/>
            <person name="Berlin A.M."/>
            <person name="Chapman S.B."/>
            <person name="Goldberg J."/>
            <person name="Griggs A."/>
            <person name="Gujja S."/>
            <person name="Hansen M."/>
            <person name="Howarth C."/>
            <person name="Imamovic A."/>
            <person name="Larimer J."/>
            <person name="McCowen C."/>
            <person name="Montmayeur A."/>
            <person name="Murphy C."/>
            <person name="Neiman D."/>
            <person name="Pearson M."/>
            <person name="Priest M."/>
            <person name="Roberts A."/>
            <person name="Saif S."/>
            <person name="Shea T."/>
            <person name="Sisk P."/>
            <person name="Sykes S."/>
            <person name="Wortman J."/>
            <person name="Nusbaum C."/>
            <person name="Birren B."/>
        </authorList>
    </citation>
    <scope>NUCLEOTIDE SEQUENCE [LARGE SCALE GENOMIC DNA]</scope>
    <source>
        <strain evidence="11 12">CCUG 37419</strain>
    </source>
</reference>
<dbReference type="InterPro" id="IPR026019">
    <property type="entry name" value="Ribul_P_3_epim"/>
</dbReference>
<evidence type="ECO:0000256" key="9">
    <source>
        <dbReference type="ARBA" id="ARBA00023235"/>
    </source>
</evidence>
<dbReference type="NCBIfam" id="TIGR01163">
    <property type="entry name" value="rpe"/>
    <property type="match status" value="1"/>
</dbReference>
<dbReference type="eggNOG" id="COG0036">
    <property type="taxonomic scope" value="Bacteria"/>
</dbReference>
<keyword evidence="8" id="KW-0479">Metal-binding</keyword>
<dbReference type="HOGENOM" id="CLU_054856_2_1_9"/>
<dbReference type="Proteomes" id="UP000005147">
    <property type="component" value="Unassembled WGS sequence"/>
</dbReference>
<dbReference type="GO" id="GO:0006098">
    <property type="term" value="P:pentose-phosphate shunt"/>
    <property type="evidence" value="ECO:0007669"/>
    <property type="project" value="UniProtKB-UniRule"/>
</dbReference>
<dbReference type="InterPro" id="IPR011060">
    <property type="entry name" value="RibuloseP-bd_barrel"/>
</dbReference>
<evidence type="ECO:0000256" key="10">
    <source>
        <dbReference type="NCBIfam" id="TIGR01163"/>
    </source>
</evidence>
<comment type="caution">
    <text evidence="11">The sequence shown here is derived from an EMBL/GenBank/DDBJ whole genome shotgun (WGS) entry which is preliminary data.</text>
</comment>
<dbReference type="Gene3D" id="3.20.20.70">
    <property type="entry name" value="Aldolase class I"/>
    <property type="match status" value="1"/>
</dbReference>
<proteinExistence type="inferred from homology"/>
<evidence type="ECO:0000313" key="11">
    <source>
        <dbReference type="EMBL" id="EKB55801.1"/>
    </source>
</evidence>
<dbReference type="PANTHER" id="PTHR11749">
    <property type="entry name" value="RIBULOSE-5-PHOSPHATE-3-EPIMERASE"/>
    <property type="match status" value="1"/>
</dbReference>
<gene>
    <name evidence="11" type="ORF">HMPREF9707_00988</name>
</gene>
<dbReference type="GO" id="GO:0005737">
    <property type="term" value="C:cytoplasm"/>
    <property type="evidence" value="ECO:0007669"/>
    <property type="project" value="UniProtKB-ARBA"/>
</dbReference>
<dbReference type="NCBIfam" id="NF004076">
    <property type="entry name" value="PRK05581.1-4"/>
    <property type="match status" value="1"/>
</dbReference>
<comment type="catalytic activity">
    <reaction evidence="1">
        <text>D-ribulose 5-phosphate = D-xylulose 5-phosphate</text>
        <dbReference type="Rhea" id="RHEA:13677"/>
        <dbReference type="ChEBI" id="CHEBI:57737"/>
        <dbReference type="ChEBI" id="CHEBI:58121"/>
        <dbReference type="EC" id="5.1.3.1"/>
    </reaction>
</comment>
<evidence type="ECO:0000256" key="7">
    <source>
        <dbReference type="ARBA" id="ARBA00013188"/>
    </source>
</evidence>
<organism evidence="11 12">
    <name type="scientific">Falseniella ignava CCUG 37419</name>
    <dbReference type="NCBI Taxonomy" id="883112"/>
    <lineage>
        <taxon>Bacteria</taxon>
        <taxon>Bacillati</taxon>
        <taxon>Bacillota</taxon>
        <taxon>Bacilli</taxon>
        <taxon>Lactobacillales</taxon>
        <taxon>Aerococcaceae</taxon>
        <taxon>Falseniella</taxon>
    </lineage>
</organism>
<dbReference type="InterPro" id="IPR000056">
    <property type="entry name" value="Ribul_P_3_epim-like"/>
</dbReference>
<dbReference type="SUPFAM" id="SSF51366">
    <property type="entry name" value="Ribulose-phoshate binding barrel"/>
    <property type="match status" value="1"/>
</dbReference>
<name>K1LMD8_9LACT</name>